<keyword evidence="2" id="KW-0812">Transmembrane</keyword>
<name>A0ABN7SUH7_OIKDI</name>
<protein>
    <submittedName>
        <fullName evidence="3">Oidioi.mRNA.OKI2018_I69.chr1.g2178.t1.cds</fullName>
    </submittedName>
</protein>
<feature type="transmembrane region" description="Helical" evidence="2">
    <location>
        <begin position="925"/>
        <end position="948"/>
    </location>
</feature>
<keyword evidence="2" id="KW-1133">Transmembrane helix</keyword>
<dbReference type="EMBL" id="OU015566">
    <property type="protein sequence ID" value="CAG5105497.1"/>
    <property type="molecule type" value="Genomic_DNA"/>
</dbReference>
<feature type="transmembrane region" description="Helical" evidence="2">
    <location>
        <begin position="518"/>
        <end position="542"/>
    </location>
</feature>
<evidence type="ECO:0000256" key="2">
    <source>
        <dbReference type="SAM" id="Phobius"/>
    </source>
</evidence>
<feature type="transmembrane region" description="Helical" evidence="2">
    <location>
        <begin position="380"/>
        <end position="401"/>
    </location>
</feature>
<feature type="compositionally biased region" description="Acidic residues" evidence="1">
    <location>
        <begin position="148"/>
        <end position="169"/>
    </location>
</feature>
<evidence type="ECO:0000313" key="4">
    <source>
        <dbReference type="Proteomes" id="UP001158576"/>
    </source>
</evidence>
<keyword evidence="2" id="KW-0472">Membrane</keyword>
<feature type="compositionally biased region" description="Basic and acidic residues" evidence="1">
    <location>
        <begin position="70"/>
        <end position="87"/>
    </location>
</feature>
<dbReference type="Proteomes" id="UP001158576">
    <property type="component" value="Chromosome 1"/>
</dbReference>
<feature type="transmembrane region" description="Helical" evidence="2">
    <location>
        <begin position="637"/>
        <end position="659"/>
    </location>
</feature>
<evidence type="ECO:0000256" key="1">
    <source>
        <dbReference type="SAM" id="MobiDB-lite"/>
    </source>
</evidence>
<feature type="compositionally biased region" description="Low complexity" evidence="1">
    <location>
        <begin position="53"/>
        <end position="66"/>
    </location>
</feature>
<feature type="transmembrane region" description="Helical" evidence="2">
    <location>
        <begin position="308"/>
        <end position="329"/>
    </location>
</feature>
<sequence>MGNSKSKVDPTEGKDPVPDDLETDKRQPEVDDEQDDNDIPSIADGPESEVSEEAPSSEQPSSEGKPPSYPKEDPPPYKEKSSEEKTEAGSTEAGSSAQSDGDNISQGSTQIKRAPSKSRSEEEITPVSDDEDEPTTSRSKDTESITPIDEDEESDDDDDEEEESDEDNEDDKKSDPSETPADAKEREDQEAQKRMFTNFSLLSKKSKGSKKVKEEIDEETGLSPEEEAAQLRKKQQEHYKRLLDSSTPFIFDKSALPELIEETVSPFDNYDTVGVTTEYPKWAISNFNASGLVQSPSAMSKMQTNMQYFAVILPFIDLSADIFSAYLFLSSNLGFEKAVGLAVAFNVIVVPSFQIMFAMIRPNDVEEQLMRELPDNPFIRVPVICAVIALGCITSVMLQCYEKVKLVDQMTTVGDDEESKNVRAYGGISLIHFKLREIGMEQSTQLTYKLCMLIFIYFHQNQDITSVPLSTYFIFVGKRVWIIISGLLDAWTIFSTILDSANMLHIFRRGRPMSFVSQFLRLVHITMSILMGSVIGFLILHIGFRDERWKWKRVDMEKKGEKLYVLMGILLFIFVPMLTMIINMISLYVKSFKQKWISYDIRMKYGIYQGVIQLNFLEMHVGLLTPKDKVSLKTIMTLVYGTVVEIVTWMFLLCGIAFYRENGFYLYDASEHVYMIDNTFPLYTDTYFRYSLGQKPSLLTAEMNILISDMPHTHTTEDFIHYPYQWERVPNATHYYDYYTHPRVMGDIIKNIDEFGFEDICIYNDALQNVCYKNDTINENGLEVVLNNPFFKRKYLECYSYIFKYTPAEFRYDLEAHAEVEINAYGGYYYKWDKQLAMQDIYSKQYDKDNLDRMTVNSIDQNFQSLESLRETVTYMNLMYNKTIYWEDNYVKANTVMKNGSVPLPYFNETASMVETLNYNTDRAVWSWGTFISIFIICPLIGALSRVLDAKYWELSERDEFPLWVWTQIVPMWVRRHSSLWKIMVKLLFCFIFAAAIFFLNKVFSGLLVEEFCIQTIFDPVCVKNCSTDATFTGDKYYDNFDWIYFQALDGVSCYQKIPNNSHTHGFLFSTLSTDRIRLLKREHNDVLQVKRFDENSNGNDEGGDARDFDWVDGKDSLWRGYHDIHFQEVETAVKIDTKRALGVVSWVTNTPDVPLNVHLEPETIFFPKPQYIAAVNLTSGIMWDATEDFGNDKEIIYKFSQSCHVQYGDIWLGLNTDEGEIEAFVPFSIVRMGHFPIRKMADARHICDTHTQHILYCLDDGDEKVVPEYQVRCYVINHDFTEYFLIPNRIIPRDQSEYEMAYDELRIADDDVIIVQRAKRVIHFNLMRYMNNTEHHHQKTYWDYQWEWRNQYTTCHNRVCYMLAENVIQSAGGKRENRNGLMVFNLDVFPYIQKRMLHPAAADMIPSLDREIQMPLRLVPVYHRHNVRDDLMPLGQIQGTVYIRGADTYFMGMKMKEEKIYSFNCSFVSSASLKVTNDTRSRLLTNCFEYKKEHKGVNDTFDYLQYSTDETLVIDQYNLNYRKFISYPKRRKGWLARPEMRLDAVRADVKRAKEDRDNPDKTRCYFQRPNCTVTCDDYENENRLFKVCKHVEPDWTQPMEILGESSIYDFPHRKLPYDRAFNRHYMGKC</sequence>
<feature type="compositionally biased region" description="Acidic residues" evidence="1">
    <location>
        <begin position="215"/>
        <end position="228"/>
    </location>
</feature>
<evidence type="ECO:0000313" key="3">
    <source>
        <dbReference type="EMBL" id="CAG5105497.1"/>
    </source>
</evidence>
<feature type="compositionally biased region" description="Polar residues" evidence="1">
    <location>
        <begin position="94"/>
        <end position="111"/>
    </location>
</feature>
<feature type="region of interest" description="Disordered" evidence="1">
    <location>
        <begin position="1"/>
        <end position="233"/>
    </location>
</feature>
<feature type="transmembrane region" description="Helical" evidence="2">
    <location>
        <begin position="983"/>
        <end position="1000"/>
    </location>
</feature>
<reference evidence="3 4" key="1">
    <citation type="submission" date="2021-04" db="EMBL/GenBank/DDBJ databases">
        <authorList>
            <person name="Bliznina A."/>
        </authorList>
    </citation>
    <scope>NUCLEOTIDE SEQUENCE [LARGE SCALE GENOMIC DNA]</scope>
</reference>
<proteinExistence type="predicted"/>
<feature type="compositionally biased region" description="Basic and acidic residues" evidence="1">
    <location>
        <begin position="170"/>
        <end position="193"/>
    </location>
</feature>
<feature type="compositionally biased region" description="Basic and acidic residues" evidence="1">
    <location>
        <begin position="1"/>
        <end position="29"/>
    </location>
</feature>
<keyword evidence="4" id="KW-1185">Reference proteome</keyword>
<feature type="transmembrane region" description="Helical" evidence="2">
    <location>
        <begin position="480"/>
        <end position="498"/>
    </location>
</feature>
<feature type="transmembrane region" description="Helical" evidence="2">
    <location>
        <begin position="341"/>
        <end position="360"/>
    </location>
</feature>
<feature type="transmembrane region" description="Helical" evidence="2">
    <location>
        <begin position="563"/>
        <end position="585"/>
    </location>
</feature>
<gene>
    <name evidence="3" type="ORF">OKIOD_LOCUS10943</name>
</gene>
<organism evidence="3 4">
    <name type="scientific">Oikopleura dioica</name>
    <name type="common">Tunicate</name>
    <dbReference type="NCBI Taxonomy" id="34765"/>
    <lineage>
        <taxon>Eukaryota</taxon>
        <taxon>Metazoa</taxon>
        <taxon>Chordata</taxon>
        <taxon>Tunicata</taxon>
        <taxon>Appendicularia</taxon>
        <taxon>Copelata</taxon>
        <taxon>Oikopleuridae</taxon>
        <taxon>Oikopleura</taxon>
    </lineage>
</organism>
<accession>A0ABN7SUH7</accession>
<feature type="transmembrane region" description="Helical" evidence="2">
    <location>
        <begin position="605"/>
        <end position="625"/>
    </location>
</feature>